<evidence type="ECO:0000313" key="9">
    <source>
        <dbReference type="Proteomes" id="UP000295444"/>
    </source>
</evidence>
<dbReference type="Pfam" id="PF23562">
    <property type="entry name" value="AMP-binding_C_3"/>
    <property type="match status" value="1"/>
</dbReference>
<dbReference type="InterPro" id="IPR020845">
    <property type="entry name" value="AMP-binding_CS"/>
</dbReference>
<evidence type="ECO:0000256" key="4">
    <source>
        <dbReference type="ARBA" id="ARBA00023098"/>
    </source>
</evidence>
<keyword evidence="4" id="KW-0443">Lipid metabolism</keyword>
<dbReference type="PROSITE" id="PS00455">
    <property type="entry name" value="AMP_BINDING"/>
    <property type="match status" value="1"/>
</dbReference>
<dbReference type="AlphaFoldDB" id="A0A4R6SGD3"/>
<dbReference type="PANTHER" id="PTHR43272:SF32">
    <property type="entry name" value="AMP-DEPENDENT SYNTHETASE_LIGASE DOMAIN-CONTAINING PROTEIN"/>
    <property type="match status" value="1"/>
</dbReference>
<dbReference type="PANTHER" id="PTHR43272">
    <property type="entry name" value="LONG-CHAIN-FATTY-ACID--COA LIGASE"/>
    <property type="match status" value="1"/>
</dbReference>
<dbReference type="OrthoDB" id="9803968at2"/>
<evidence type="ECO:0000256" key="2">
    <source>
        <dbReference type="ARBA" id="ARBA00022598"/>
    </source>
</evidence>
<dbReference type="EMBL" id="SNXZ01000002">
    <property type="protein sequence ID" value="TDQ01082.1"/>
    <property type="molecule type" value="Genomic_DNA"/>
</dbReference>
<evidence type="ECO:0000259" key="7">
    <source>
        <dbReference type="Pfam" id="PF00501"/>
    </source>
</evidence>
<dbReference type="GO" id="GO:0016020">
    <property type="term" value="C:membrane"/>
    <property type="evidence" value="ECO:0007669"/>
    <property type="project" value="TreeGrafter"/>
</dbReference>
<evidence type="ECO:0000256" key="1">
    <source>
        <dbReference type="ARBA" id="ARBA00006432"/>
    </source>
</evidence>
<comment type="catalytic activity">
    <reaction evidence="5">
        <text>a long-chain fatty acid + ATP + CoA = a long-chain fatty acyl-CoA + AMP + diphosphate</text>
        <dbReference type="Rhea" id="RHEA:15421"/>
        <dbReference type="ChEBI" id="CHEBI:30616"/>
        <dbReference type="ChEBI" id="CHEBI:33019"/>
        <dbReference type="ChEBI" id="CHEBI:57287"/>
        <dbReference type="ChEBI" id="CHEBI:57560"/>
        <dbReference type="ChEBI" id="CHEBI:83139"/>
        <dbReference type="ChEBI" id="CHEBI:456215"/>
        <dbReference type="EC" id="6.2.1.3"/>
    </reaction>
    <physiologicalReaction direction="left-to-right" evidence="5">
        <dbReference type="Rhea" id="RHEA:15422"/>
    </physiologicalReaction>
</comment>
<evidence type="ECO:0000256" key="3">
    <source>
        <dbReference type="ARBA" id="ARBA00022832"/>
    </source>
</evidence>
<keyword evidence="2" id="KW-0436">Ligase</keyword>
<reference evidence="8 9" key="1">
    <citation type="submission" date="2019-03" db="EMBL/GenBank/DDBJ databases">
        <title>Genomic Encyclopedia of Type Strains, Phase IV (KMG-IV): sequencing the most valuable type-strain genomes for metagenomic binning, comparative biology and taxonomic classification.</title>
        <authorList>
            <person name="Goeker M."/>
        </authorList>
    </citation>
    <scope>NUCLEOTIDE SEQUENCE [LARGE SCALE GENOMIC DNA]</scope>
    <source>
        <strain evidence="8 9">DSM 45361</strain>
    </source>
</reference>
<comment type="similarity">
    <text evidence="1">Belongs to the ATP-dependent AMP-binding enzyme family.</text>
</comment>
<dbReference type="RefSeq" id="WP_133849703.1">
    <property type="nucleotide sequence ID" value="NZ_SNXZ01000002.1"/>
</dbReference>
<dbReference type="InterPro" id="IPR042099">
    <property type="entry name" value="ANL_N_sf"/>
</dbReference>
<protein>
    <recommendedName>
        <fullName evidence="6">Acyl-CoA synthetase</fullName>
    </recommendedName>
</protein>
<keyword evidence="3" id="KW-0276">Fatty acid metabolism</keyword>
<comment type="caution">
    <text evidence="8">The sequence shown here is derived from an EMBL/GenBank/DDBJ whole genome shotgun (WGS) entry which is preliminary data.</text>
</comment>
<dbReference type="Gene3D" id="3.40.50.12780">
    <property type="entry name" value="N-terminal domain of ligase-like"/>
    <property type="match status" value="1"/>
</dbReference>
<dbReference type="Proteomes" id="UP000295444">
    <property type="component" value="Unassembled WGS sequence"/>
</dbReference>
<evidence type="ECO:0000313" key="8">
    <source>
        <dbReference type="EMBL" id="TDQ01082.1"/>
    </source>
</evidence>
<organism evidence="8 9">
    <name type="scientific">Labedaea rhizosphaerae</name>
    <dbReference type="NCBI Taxonomy" id="598644"/>
    <lineage>
        <taxon>Bacteria</taxon>
        <taxon>Bacillati</taxon>
        <taxon>Actinomycetota</taxon>
        <taxon>Actinomycetes</taxon>
        <taxon>Pseudonocardiales</taxon>
        <taxon>Pseudonocardiaceae</taxon>
        <taxon>Labedaea</taxon>
    </lineage>
</organism>
<accession>A0A4R6SGD3</accession>
<name>A0A4R6SGD3_LABRH</name>
<keyword evidence="9" id="KW-1185">Reference proteome</keyword>
<dbReference type="Pfam" id="PF00501">
    <property type="entry name" value="AMP-binding"/>
    <property type="match status" value="1"/>
</dbReference>
<evidence type="ECO:0000256" key="6">
    <source>
        <dbReference type="ARBA" id="ARBA00032875"/>
    </source>
</evidence>
<dbReference type="InterPro" id="IPR000873">
    <property type="entry name" value="AMP-dep_synth/lig_dom"/>
</dbReference>
<dbReference type="SUPFAM" id="SSF56801">
    <property type="entry name" value="Acetyl-CoA synthetase-like"/>
    <property type="match status" value="1"/>
</dbReference>
<sequence length="594" mass="63575">MTSDVRVDAAPDPTDPAAPAPATLCAAFQATAARYAHQTAVRTPDDSLSLTWGEYADRVRHIAGGLAGLGVGPGDTVALMMVNRPEFHLADTATLHLGATPFSVYNTSAPEQIKYLFGNAGNRVVITEKQFLPKLRGLDLDHVLCVDDGPGLGGLAEPADFDFEASWRAVEADDVATIIYTSGTTGPPKGVELTHANLVAQCTATAKIFPPSGSDSGISYLPSAHIADRWASHYSPMLYGGEITCVDDHRKVLGVLTSVHPTMFGGVPQMWYKLKAGIEAMIAHEQDPAKQQAMQWAIDTGRKYVRAGQEGTVPDELAAEYAKADELVLSKIRAKLGLDRVRNSCSGAAPIAPEVLEFVCGLGLPVLELWGMSELSCCATINPPGGIKIGTVGTPITGVEVRLADDGELLVRGPTVMKGYRNDPERTKETIDADGWLRTGDVATIDEDGYVTIIDRKKELIINSFGKNMSPAAIENAIRAASPLIGQAVVIGDDRPYNVALLVLDPDMAANFARQYGLPDPSVEAVSVHPGLIGAIEAAIDEANSHLSRVEQIKRFTVLPTVWEPGGAELTPTVKLRRRPIADKYKEQIEQLYA</sequence>
<feature type="domain" description="AMP-dependent synthetase/ligase" evidence="7">
    <location>
        <begin position="28"/>
        <end position="420"/>
    </location>
</feature>
<evidence type="ECO:0000256" key="5">
    <source>
        <dbReference type="ARBA" id="ARBA00024484"/>
    </source>
</evidence>
<proteinExistence type="inferred from homology"/>
<dbReference type="GO" id="GO:0004467">
    <property type="term" value="F:long-chain fatty acid-CoA ligase activity"/>
    <property type="evidence" value="ECO:0007669"/>
    <property type="project" value="UniProtKB-EC"/>
</dbReference>
<dbReference type="Gene3D" id="3.30.300.30">
    <property type="match status" value="1"/>
</dbReference>
<gene>
    <name evidence="8" type="ORF">EV186_102949</name>
</gene>
<dbReference type="InterPro" id="IPR045851">
    <property type="entry name" value="AMP-bd_C_sf"/>
</dbReference>
<dbReference type="CDD" id="cd05907">
    <property type="entry name" value="VL_LC_FACS_like"/>
    <property type="match status" value="1"/>
</dbReference>